<feature type="compositionally biased region" description="Basic and acidic residues" evidence="1">
    <location>
        <begin position="149"/>
        <end position="158"/>
    </location>
</feature>
<proteinExistence type="predicted"/>
<comment type="caution">
    <text evidence="2">The sequence shown here is derived from an EMBL/GenBank/DDBJ whole genome shotgun (WGS) entry which is preliminary data.</text>
</comment>
<dbReference type="Proteomes" id="UP001159405">
    <property type="component" value="Unassembled WGS sequence"/>
</dbReference>
<evidence type="ECO:0000256" key="1">
    <source>
        <dbReference type="SAM" id="MobiDB-lite"/>
    </source>
</evidence>
<feature type="region of interest" description="Disordered" evidence="1">
    <location>
        <begin position="130"/>
        <end position="158"/>
    </location>
</feature>
<feature type="compositionally biased region" description="Polar residues" evidence="1">
    <location>
        <begin position="133"/>
        <end position="148"/>
    </location>
</feature>
<accession>A0ABN8PAK2</accession>
<organism evidence="2 3">
    <name type="scientific">Porites lobata</name>
    <dbReference type="NCBI Taxonomy" id="104759"/>
    <lineage>
        <taxon>Eukaryota</taxon>
        <taxon>Metazoa</taxon>
        <taxon>Cnidaria</taxon>
        <taxon>Anthozoa</taxon>
        <taxon>Hexacorallia</taxon>
        <taxon>Scleractinia</taxon>
        <taxon>Fungiina</taxon>
        <taxon>Poritidae</taxon>
        <taxon>Porites</taxon>
    </lineage>
</organism>
<keyword evidence="3" id="KW-1185">Reference proteome</keyword>
<dbReference type="EMBL" id="CALNXK010000063">
    <property type="protein sequence ID" value="CAH3139671.1"/>
    <property type="molecule type" value="Genomic_DNA"/>
</dbReference>
<gene>
    <name evidence="2" type="ORF">PLOB_00040754</name>
</gene>
<reference evidence="2 3" key="1">
    <citation type="submission" date="2022-05" db="EMBL/GenBank/DDBJ databases">
        <authorList>
            <consortium name="Genoscope - CEA"/>
            <person name="William W."/>
        </authorList>
    </citation>
    <scope>NUCLEOTIDE SEQUENCE [LARGE SCALE GENOMIC DNA]</scope>
</reference>
<evidence type="ECO:0000313" key="3">
    <source>
        <dbReference type="Proteomes" id="UP001159405"/>
    </source>
</evidence>
<protein>
    <submittedName>
        <fullName evidence="2">Uncharacterized protein</fullName>
    </submittedName>
</protein>
<evidence type="ECO:0000313" key="2">
    <source>
        <dbReference type="EMBL" id="CAH3139671.1"/>
    </source>
</evidence>
<name>A0ABN8PAK2_9CNID</name>
<sequence length="158" mass="18660">MKLVVTHKPCCKQCKVFQCSQWLISRLESMKCINKTIYKHAPLRSISNRKQKFLAKPWLTAGLRKSIRVKNNLFYTLDQDKYKFYRNKIIYLTRLSKANYCQSFFDLNICNMRQTWKGINEVIGNCKKKNKRNSTNSICSNPKEVSTSDPKEITKQYS</sequence>
<feature type="non-terminal residue" evidence="2">
    <location>
        <position position="158"/>
    </location>
</feature>